<dbReference type="Gene3D" id="3.40.50.1820">
    <property type="entry name" value="alpha/beta hydrolase"/>
    <property type="match status" value="1"/>
</dbReference>
<dbReference type="InterPro" id="IPR050466">
    <property type="entry name" value="Carboxylest/Gibb_receptor"/>
</dbReference>
<name>A0A401GL03_9APHY</name>
<dbReference type="FunCoup" id="A0A401GL03">
    <property type="interactions" value="117"/>
</dbReference>
<dbReference type="SUPFAM" id="SSF53474">
    <property type="entry name" value="alpha/beta-Hydrolases"/>
    <property type="match status" value="1"/>
</dbReference>
<feature type="domain" description="Alpha/beta hydrolase fold-3" evidence="1">
    <location>
        <begin position="65"/>
        <end position="281"/>
    </location>
</feature>
<keyword evidence="2" id="KW-0378">Hydrolase</keyword>
<dbReference type="GO" id="GO:0016787">
    <property type="term" value="F:hydrolase activity"/>
    <property type="evidence" value="ECO:0007669"/>
    <property type="project" value="UniProtKB-KW"/>
</dbReference>
<dbReference type="RefSeq" id="XP_027613760.1">
    <property type="nucleotide sequence ID" value="XM_027757959.1"/>
</dbReference>
<comment type="caution">
    <text evidence="2">The sequence shown here is derived from an EMBL/GenBank/DDBJ whole genome shotgun (WGS) entry which is preliminary data.</text>
</comment>
<evidence type="ECO:0000313" key="3">
    <source>
        <dbReference type="Proteomes" id="UP000287166"/>
    </source>
</evidence>
<dbReference type="PANTHER" id="PTHR23024">
    <property type="entry name" value="ARYLACETAMIDE DEACETYLASE"/>
    <property type="match status" value="1"/>
</dbReference>
<accession>A0A401GL03</accession>
<dbReference type="EMBL" id="BFAD01000004">
    <property type="protein sequence ID" value="GBE82847.1"/>
    <property type="molecule type" value="Genomic_DNA"/>
</dbReference>
<dbReference type="ESTHER" id="9aphy-a0a401gl03">
    <property type="family name" value="Hormone-sensitive_lipase_like"/>
</dbReference>
<gene>
    <name evidence="2" type="ORF">SCP_0412340</name>
</gene>
<sequence length="312" mass="35110">MEDVKGLRDRQRRLHAQLRESIKDRLPAESAYRVEDHKIAVEDGEITVRCLTPTTGDAEERFPLLIWFHGGGFVFGDLDMNDYHLRIMCVEHRLSIVNVDYRLAPEHVHPIPWEDAYAATKWVVRNGSLLSASFEKGFILGGASAGANLTVTVARRARDDIFFRETPITGQVLQAPPILHPEDPAEEKYRSELLSMEQNKDGPLLTREVALIMADVAKLPVSSPHHSLLLQPSHVGTPPVYMQVAGMDPLRDEGLLYAKLLEQADVATRVDVYPGVPHFFHYFFPQLTMSVKADKDMNNGIRWLLGLTDGRA</sequence>
<reference evidence="2 3" key="1">
    <citation type="journal article" date="2018" name="Sci. Rep.">
        <title>Genome sequence of the cauliflower mushroom Sparassis crispa (Hanabiratake) and its association with beneficial usage.</title>
        <authorList>
            <person name="Kiyama R."/>
            <person name="Furutani Y."/>
            <person name="Kawaguchi K."/>
            <person name="Nakanishi T."/>
        </authorList>
    </citation>
    <scope>NUCLEOTIDE SEQUENCE [LARGE SCALE GENOMIC DNA]</scope>
</reference>
<evidence type="ECO:0000259" key="1">
    <source>
        <dbReference type="Pfam" id="PF07859"/>
    </source>
</evidence>
<evidence type="ECO:0000313" key="2">
    <source>
        <dbReference type="EMBL" id="GBE82847.1"/>
    </source>
</evidence>
<dbReference type="GeneID" id="38779764"/>
<dbReference type="Proteomes" id="UP000287166">
    <property type="component" value="Unassembled WGS sequence"/>
</dbReference>
<protein>
    <submittedName>
        <fullName evidence="2">AB hydrolase superfamily protein</fullName>
    </submittedName>
</protein>
<proteinExistence type="predicted"/>
<dbReference type="AlphaFoldDB" id="A0A401GL03"/>
<dbReference type="PANTHER" id="PTHR23024:SF643">
    <property type="entry name" value="AB HYDROLASE SUPERFAMILY PROTEIN B1A11.02"/>
    <property type="match status" value="1"/>
</dbReference>
<dbReference type="OrthoDB" id="408631at2759"/>
<dbReference type="InterPro" id="IPR013094">
    <property type="entry name" value="AB_hydrolase_3"/>
</dbReference>
<keyword evidence="3" id="KW-1185">Reference proteome</keyword>
<dbReference type="InParanoid" id="A0A401GL03"/>
<dbReference type="Pfam" id="PF07859">
    <property type="entry name" value="Abhydrolase_3"/>
    <property type="match status" value="1"/>
</dbReference>
<organism evidence="2 3">
    <name type="scientific">Sparassis crispa</name>
    <dbReference type="NCBI Taxonomy" id="139825"/>
    <lineage>
        <taxon>Eukaryota</taxon>
        <taxon>Fungi</taxon>
        <taxon>Dikarya</taxon>
        <taxon>Basidiomycota</taxon>
        <taxon>Agaricomycotina</taxon>
        <taxon>Agaricomycetes</taxon>
        <taxon>Polyporales</taxon>
        <taxon>Sparassidaceae</taxon>
        <taxon>Sparassis</taxon>
    </lineage>
</organism>
<dbReference type="STRING" id="139825.A0A401GL03"/>
<dbReference type="InterPro" id="IPR029058">
    <property type="entry name" value="AB_hydrolase_fold"/>
</dbReference>